<dbReference type="GO" id="GO:0008270">
    <property type="term" value="F:zinc ion binding"/>
    <property type="evidence" value="ECO:0007669"/>
    <property type="project" value="UniProtKB-KW"/>
</dbReference>
<evidence type="ECO:0000259" key="8">
    <source>
        <dbReference type="PROSITE" id="PS50076"/>
    </source>
</evidence>
<dbReference type="CDD" id="cd06257">
    <property type="entry name" value="DnaJ"/>
    <property type="match status" value="1"/>
</dbReference>
<dbReference type="PANTHER" id="PTHR45188:SF2">
    <property type="entry name" value="DNAJ HOMOLOG SUBFAMILY C MEMBER 7"/>
    <property type="match status" value="1"/>
</dbReference>
<dbReference type="Gene3D" id="1.10.287.110">
    <property type="entry name" value="DnaJ domain"/>
    <property type="match status" value="1"/>
</dbReference>
<dbReference type="Gene3D" id="1.25.40.10">
    <property type="entry name" value="Tetratricopeptide repeat domain"/>
    <property type="match status" value="2"/>
</dbReference>
<dbReference type="SUPFAM" id="SSF57850">
    <property type="entry name" value="RING/U-box"/>
    <property type="match status" value="1"/>
</dbReference>
<keyword evidence="5" id="KW-0862">Zinc</keyword>
<dbReference type="InterPro" id="IPR001623">
    <property type="entry name" value="DnaJ_domain"/>
</dbReference>
<evidence type="ECO:0000313" key="10">
    <source>
        <dbReference type="EMBL" id="KAL1526008.1"/>
    </source>
</evidence>
<dbReference type="EMBL" id="JBGBPQ010000004">
    <property type="protein sequence ID" value="KAL1526008.1"/>
    <property type="molecule type" value="Genomic_DNA"/>
</dbReference>
<reference evidence="10 11" key="1">
    <citation type="journal article" date="2024" name="Science">
        <title>Giant polyketide synthase enzymes in the biosynthesis of giant marine polyether toxins.</title>
        <authorList>
            <person name="Fallon T.R."/>
            <person name="Shende V.V."/>
            <person name="Wierzbicki I.H."/>
            <person name="Pendleton A.L."/>
            <person name="Watervoot N.F."/>
            <person name="Auber R.P."/>
            <person name="Gonzalez D.J."/>
            <person name="Wisecaver J.H."/>
            <person name="Moore B.S."/>
        </authorList>
    </citation>
    <scope>NUCLEOTIDE SEQUENCE [LARGE SCALE GENOMIC DNA]</scope>
    <source>
        <strain evidence="10 11">12B1</strain>
    </source>
</reference>
<dbReference type="PROSITE" id="PS50089">
    <property type="entry name" value="ZF_RING_2"/>
    <property type="match status" value="1"/>
</dbReference>
<gene>
    <name evidence="10" type="ORF">AB1Y20_020832</name>
</gene>
<name>A0AB34JV43_PRYPA</name>
<keyword evidence="4 7" id="KW-0802">TPR repeat</keyword>
<feature type="domain" description="RING-type" evidence="9">
    <location>
        <begin position="21"/>
        <end position="58"/>
    </location>
</feature>
<dbReference type="InterPro" id="IPR017907">
    <property type="entry name" value="Znf_RING_CS"/>
</dbReference>
<evidence type="ECO:0000256" key="7">
    <source>
        <dbReference type="PROSITE-ProRule" id="PRU00339"/>
    </source>
</evidence>
<evidence type="ECO:0000256" key="5">
    <source>
        <dbReference type="ARBA" id="ARBA00022833"/>
    </source>
</evidence>
<dbReference type="SMART" id="SM00028">
    <property type="entry name" value="TPR"/>
    <property type="match status" value="5"/>
</dbReference>
<accession>A0AB34JV43</accession>
<dbReference type="PROSITE" id="PS50076">
    <property type="entry name" value="DNAJ_2"/>
    <property type="match status" value="1"/>
</dbReference>
<dbReference type="PRINTS" id="PR00625">
    <property type="entry name" value="JDOMAIN"/>
</dbReference>
<dbReference type="GO" id="GO:0005737">
    <property type="term" value="C:cytoplasm"/>
    <property type="evidence" value="ECO:0007669"/>
    <property type="project" value="UniProtKB-ARBA"/>
</dbReference>
<keyword evidence="2" id="KW-0677">Repeat</keyword>
<dbReference type="AlphaFoldDB" id="A0AB34JV43"/>
<dbReference type="InterPro" id="IPR011990">
    <property type="entry name" value="TPR-like_helical_dom_sf"/>
</dbReference>
<dbReference type="Pfam" id="PF13923">
    <property type="entry name" value="zf-C3HC4_2"/>
    <property type="match status" value="1"/>
</dbReference>
<protein>
    <submittedName>
        <fullName evidence="10">Uncharacterized protein</fullName>
    </submittedName>
</protein>
<organism evidence="10 11">
    <name type="scientific">Prymnesium parvum</name>
    <name type="common">Toxic golden alga</name>
    <dbReference type="NCBI Taxonomy" id="97485"/>
    <lineage>
        <taxon>Eukaryota</taxon>
        <taxon>Haptista</taxon>
        <taxon>Haptophyta</taxon>
        <taxon>Prymnesiophyceae</taxon>
        <taxon>Prymnesiales</taxon>
        <taxon>Prymnesiaceae</taxon>
        <taxon>Prymnesium</taxon>
    </lineage>
</organism>
<sequence length="575" mass="63015">MGISLDDVCEGQEAHAAEFTCAICFNLVDAPLLTVCQHVFCLACLQDWMASKPSCPTCATELDRRHGAGELKLASPLAWRVLGRLRVRCPLHAQCHWVGDYSELTSHMTSAASHQAPPAAEGEGLTEMQRAAQSSLAAAEAMNYAANSKFEQRVYDDALKLYTKAIEQAPTVPKFLCNRAAVHITLGQYDECIADCSRALLLDPGMIKAHKRLAKAYCEIGAFDKAVDQLKVAVKSGGGDDVQQELEAMCELQEWHKEGTAAIERQDFSLARTFFASMLRKTSASATKLALVRAELGLGICDAPLRTTLQVIKRHPNAQKHLREALRFDPDDVEAGQSIKKVRKLERHMDAAKHAALRREFETAATEYTTALSLVDAPQHAPLCANLHAERAAAHLRLKAYDAALKDCAIAIYALDDCKSAWLTRAQALHALGRHAEALADMQELSKTFANDSQVSHALQRASFEVRKAKRPDYYALLQVPSVASSLEIKAAYKLRALECHPDKHNESEEARKAAEAKFKLLGEALQILGDEFQRKLYNEGYDKEAIAERVQAANRAASSHNKDGCCGGGGDCGH</sequence>
<evidence type="ECO:0000256" key="4">
    <source>
        <dbReference type="ARBA" id="ARBA00022803"/>
    </source>
</evidence>
<dbReference type="PROSITE" id="PS00518">
    <property type="entry name" value="ZF_RING_1"/>
    <property type="match status" value="1"/>
</dbReference>
<dbReference type="InterPro" id="IPR013083">
    <property type="entry name" value="Znf_RING/FYVE/PHD"/>
</dbReference>
<dbReference type="SUPFAM" id="SSF46565">
    <property type="entry name" value="Chaperone J-domain"/>
    <property type="match status" value="1"/>
</dbReference>
<dbReference type="Gene3D" id="3.30.40.10">
    <property type="entry name" value="Zinc/RING finger domain, C3HC4 (zinc finger)"/>
    <property type="match status" value="1"/>
</dbReference>
<dbReference type="Proteomes" id="UP001515480">
    <property type="component" value="Unassembled WGS sequence"/>
</dbReference>
<dbReference type="Pfam" id="PF00226">
    <property type="entry name" value="DnaJ"/>
    <property type="match status" value="1"/>
</dbReference>
<evidence type="ECO:0000313" key="11">
    <source>
        <dbReference type="Proteomes" id="UP001515480"/>
    </source>
</evidence>
<dbReference type="SMART" id="SM00271">
    <property type="entry name" value="DnaJ"/>
    <property type="match status" value="1"/>
</dbReference>
<evidence type="ECO:0000256" key="6">
    <source>
        <dbReference type="PROSITE-ProRule" id="PRU00175"/>
    </source>
</evidence>
<dbReference type="SMART" id="SM00184">
    <property type="entry name" value="RING"/>
    <property type="match status" value="1"/>
</dbReference>
<dbReference type="SUPFAM" id="SSF48452">
    <property type="entry name" value="TPR-like"/>
    <property type="match status" value="2"/>
</dbReference>
<keyword evidence="1" id="KW-0479">Metal-binding</keyword>
<evidence type="ECO:0000256" key="2">
    <source>
        <dbReference type="ARBA" id="ARBA00022737"/>
    </source>
</evidence>
<dbReference type="InterPro" id="IPR001841">
    <property type="entry name" value="Znf_RING"/>
</dbReference>
<comment type="caution">
    <text evidence="10">The sequence shown here is derived from an EMBL/GenBank/DDBJ whole genome shotgun (WGS) entry which is preliminary data.</text>
</comment>
<dbReference type="PROSITE" id="PS50005">
    <property type="entry name" value="TPR"/>
    <property type="match status" value="1"/>
</dbReference>
<feature type="domain" description="J" evidence="8">
    <location>
        <begin position="473"/>
        <end position="542"/>
    </location>
</feature>
<evidence type="ECO:0000259" key="9">
    <source>
        <dbReference type="PROSITE" id="PS50089"/>
    </source>
</evidence>
<dbReference type="Pfam" id="PF00515">
    <property type="entry name" value="TPR_1"/>
    <property type="match status" value="1"/>
</dbReference>
<dbReference type="InterPro" id="IPR019734">
    <property type="entry name" value="TPR_rpt"/>
</dbReference>
<dbReference type="InterPro" id="IPR036869">
    <property type="entry name" value="J_dom_sf"/>
</dbReference>
<evidence type="ECO:0000256" key="3">
    <source>
        <dbReference type="ARBA" id="ARBA00022771"/>
    </source>
</evidence>
<keyword evidence="3 6" id="KW-0863">Zinc-finger</keyword>
<feature type="repeat" description="TPR" evidence="7">
    <location>
        <begin position="139"/>
        <end position="172"/>
    </location>
</feature>
<keyword evidence="11" id="KW-1185">Reference proteome</keyword>
<dbReference type="PANTHER" id="PTHR45188">
    <property type="entry name" value="DNAJ PROTEIN P58IPK HOMOLOG"/>
    <property type="match status" value="1"/>
</dbReference>
<evidence type="ECO:0000256" key="1">
    <source>
        <dbReference type="ARBA" id="ARBA00022723"/>
    </source>
</evidence>
<proteinExistence type="predicted"/>